<name>A0A9D1A214_9ACTN</name>
<dbReference type="InterPro" id="IPR036390">
    <property type="entry name" value="WH_DNA-bd_sf"/>
</dbReference>
<gene>
    <name evidence="4" type="ORF">IAA69_08870</name>
</gene>
<dbReference type="Pfam" id="PF13749">
    <property type="entry name" value="HATPase_c_4"/>
    <property type="match status" value="1"/>
</dbReference>
<dbReference type="Gene3D" id="3.30.565.60">
    <property type="match status" value="1"/>
</dbReference>
<dbReference type="Pfam" id="PF04326">
    <property type="entry name" value="SLFN_AlbA_2"/>
    <property type="match status" value="1"/>
</dbReference>
<evidence type="ECO:0000313" key="5">
    <source>
        <dbReference type="Proteomes" id="UP000824261"/>
    </source>
</evidence>
<sequence length="500" mass="56591">MALPTSIKTLFGGGIVEWARIEFKATWDSQASLKTICAFANDIDNWGGGYLVIGVSSGKDGMPGDFVGVPNEKIDAYLKDMLNKCKLIRPAYNPITEVAEYEGKRFIVVWAPGGSMRPYTSPKTPGNKASERIAWIRKMASTIEPSEEEKRDLYTLANNVPFDDRINHSAEVADLSLPLIESYLKEVGSSLYERAGSMNFVELCRSMSIVDGPDEYVKPKNVGLLFFSLTPEKWMPYTQIDIVEFPDGEGGDIIREHTFRGPIHQQLRDALQYLENNVMVEVVLKHSDVAESSRFHNYPYAALEEALSNAVYHKGYDSREPIEVRVLPDRIEILSHPGADRSVTMEGLREFRAVSRRYRNRRVGEFLKELRLTEGRNTGFQKILRALQENGSPYPKFETDEERIYFLTTLYARDASDGAAKRWHARTRESASEQRARAIEERRNSILDFLSKNPSARLQDVSEALGIARGTLDRDVHILKEMKLLSREGGRLTGTWHVSG</sequence>
<dbReference type="PANTHER" id="PTHR30595:SF6">
    <property type="entry name" value="SCHLAFEN ALBA-2 DOMAIN-CONTAINING PROTEIN"/>
    <property type="match status" value="1"/>
</dbReference>
<keyword evidence="1" id="KW-0805">Transcription regulation</keyword>
<dbReference type="InterPro" id="IPR001034">
    <property type="entry name" value="DeoR_HTH"/>
</dbReference>
<dbReference type="GO" id="GO:0003700">
    <property type="term" value="F:DNA-binding transcription factor activity"/>
    <property type="evidence" value="ECO:0007669"/>
    <property type="project" value="InterPro"/>
</dbReference>
<comment type="caution">
    <text evidence="4">The sequence shown here is derived from an EMBL/GenBank/DDBJ whole genome shotgun (WGS) entry which is preliminary data.</text>
</comment>
<dbReference type="AlphaFoldDB" id="A0A9D1A214"/>
<evidence type="ECO:0000259" key="3">
    <source>
        <dbReference type="PROSITE" id="PS51000"/>
    </source>
</evidence>
<dbReference type="InterPro" id="IPR036388">
    <property type="entry name" value="WH-like_DNA-bd_sf"/>
</dbReference>
<dbReference type="Gene3D" id="3.30.950.30">
    <property type="entry name" value="Schlafen, AAA domain"/>
    <property type="match status" value="1"/>
</dbReference>
<dbReference type="PROSITE" id="PS51000">
    <property type="entry name" value="HTH_DEOR_2"/>
    <property type="match status" value="1"/>
</dbReference>
<dbReference type="InterPro" id="IPR038475">
    <property type="entry name" value="RecG_C_sf"/>
</dbReference>
<evidence type="ECO:0000313" key="4">
    <source>
        <dbReference type="EMBL" id="HIR02354.1"/>
    </source>
</evidence>
<proteinExistence type="predicted"/>
<dbReference type="Proteomes" id="UP000824261">
    <property type="component" value="Unassembled WGS sequence"/>
</dbReference>
<dbReference type="Gene3D" id="1.10.10.10">
    <property type="entry name" value="Winged helix-like DNA-binding domain superfamily/Winged helix DNA-binding domain"/>
    <property type="match status" value="1"/>
</dbReference>
<reference evidence="4" key="1">
    <citation type="submission" date="2020-10" db="EMBL/GenBank/DDBJ databases">
        <authorList>
            <person name="Gilroy R."/>
        </authorList>
    </citation>
    <scope>NUCLEOTIDE SEQUENCE</scope>
    <source>
        <strain evidence="4">ChiGjej1B1-2707</strain>
    </source>
</reference>
<protein>
    <submittedName>
        <fullName evidence="4">DNA binding domain-containing protein</fullName>
    </submittedName>
</protein>
<dbReference type="InterPro" id="IPR038461">
    <property type="entry name" value="Schlafen_AlbA_2_dom_sf"/>
</dbReference>
<dbReference type="EMBL" id="DVGB01000108">
    <property type="protein sequence ID" value="HIR02354.1"/>
    <property type="molecule type" value="Genomic_DNA"/>
</dbReference>
<keyword evidence="2" id="KW-0804">Transcription</keyword>
<evidence type="ECO:0000256" key="1">
    <source>
        <dbReference type="ARBA" id="ARBA00023015"/>
    </source>
</evidence>
<reference evidence="4" key="2">
    <citation type="journal article" date="2021" name="PeerJ">
        <title>Extensive microbial diversity within the chicken gut microbiome revealed by metagenomics and culture.</title>
        <authorList>
            <person name="Gilroy R."/>
            <person name="Ravi A."/>
            <person name="Getino M."/>
            <person name="Pursley I."/>
            <person name="Horton D.L."/>
            <person name="Alikhan N.F."/>
            <person name="Baker D."/>
            <person name="Gharbi K."/>
            <person name="Hall N."/>
            <person name="Watson M."/>
            <person name="Adriaenssens E.M."/>
            <person name="Foster-Nyarko E."/>
            <person name="Jarju S."/>
            <person name="Secka A."/>
            <person name="Antonio M."/>
            <person name="Oren A."/>
            <person name="Chaudhuri R.R."/>
            <person name="La Ragione R."/>
            <person name="Hildebrand F."/>
            <person name="Pallen M.J."/>
        </authorList>
    </citation>
    <scope>NUCLEOTIDE SEQUENCE</scope>
    <source>
        <strain evidence="4">ChiGjej1B1-2707</strain>
    </source>
</reference>
<evidence type="ECO:0000256" key="2">
    <source>
        <dbReference type="ARBA" id="ARBA00023163"/>
    </source>
</evidence>
<organism evidence="4 5">
    <name type="scientific">Candidatus Aveggerthella stercoripullorum</name>
    <dbReference type="NCBI Taxonomy" id="2840688"/>
    <lineage>
        <taxon>Bacteria</taxon>
        <taxon>Bacillati</taxon>
        <taxon>Actinomycetota</taxon>
        <taxon>Coriobacteriia</taxon>
        <taxon>Eggerthellales</taxon>
        <taxon>Eggerthellaceae</taxon>
        <taxon>Eggerthellaceae incertae sedis</taxon>
        <taxon>Candidatus Aveggerthella</taxon>
    </lineage>
</organism>
<dbReference type="SUPFAM" id="SSF46785">
    <property type="entry name" value="Winged helix' DNA-binding domain"/>
    <property type="match status" value="1"/>
</dbReference>
<dbReference type="PANTHER" id="PTHR30595">
    <property type="entry name" value="GLPR-RELATED TRANSCRIPTIONAL REPRESSOR"/>
    <property type="match status" value="1"/>
</dbReference>
<dbReference type="InterPro" id="IPR007421">
    <property type="entry name" value="Schlafen_AlbA_2_dom"/>
</dbReference>
<accession>A0A9D1A214</accession>
<feature type="domain" description="HTH deoR-type" evidence="3">
    <location>
        <begin position="439"/>
        <end position="494"/>
    </location>
</feature>